<feature type="chain" id="PRO_5040126294" evidence="4">
    <location>
        <begin position="19"/>
        <end position="895"/>
    </location>
</feature>
<feature type="transmembrane region" description="Helical" evidence="3">
    <location>
        <begin position="626"/>
        <end position="644"/>
    </location>
</feature>
<keyword evidence="3" id="KW-0812">Transmembrane</keyword>
<feature type="domain" description="DOMON" evidence="5">
    <location>
        <begin position="35"/>
        <end position="157"/>
    </location>
</feature>
<keyword evidence="6" id="KW-0560">Oxidoreductase</keyword>
<dbReference type="Gene3D" id="2.60.120.230">
    <property type="match status" value="1"/>
</dbReference>
<evidence type="ECO:0000259" key="5">
    <source>
        <dbReference type="PROSITE" id="PS50836"/>
    </source>
</evidence>
<evidence type="ECO:0000256" key="1">
    <source>
        <dbReference type="ARBA" id="ARBA00023157"/>
    </source>
</evidence>
<dbReference type="Pfam" id="PF03351">
    <property type="entry name" value="DOMON"/>
    <property type="match status" value="1"/>
</dbReference>
<evidence type="ECO:0000256" key="3">
    <source>
        <dbReference type="SAM" id="Phobius"/>
    </source>
</evidence>
<organism evidence="6 7">
    <name type="scientific">Seminavis robusta</name>
    <dbReference type="NCBI Taxonomy" id="568900"/>
    <lineage>
        <taxon>Eukaryota</taxon>
        <taxon>Sar</taxon>
        <taxon>Stramenopiles</taxon>
        <taxon>Ochrophyta</taxon>
        <taxon>Bacillariophyta</taxon>
        <taxon>Bacillariophyceae</taxon>
        <taxon>Bacillariophycidae</taxon>
        <taxon>Naviculales</taxon>
        <taxon>Naviculaceae</taxon>
        <taxon>Seminavis</taxon>
    </lineage>
</organism>
<dbReference type="Proteomes" id="UP001153069">
    <property type="component" value="Unassembled WGS sequence"/>
</dbReference>
<dbReference type="GO" id="GO:0005507">
    <property type="term" value="F:copper ion binding"/>
    <property type="evidence" value="ECO:0007669"/>
    <property type="project" value="InterPro"/>
</dbReference>
<keyword evidence="3" id="KW-1133">Transmembrane helix</keyword>
<reference evidence="6" key="1">
    <citation type="submission" date="2020-06" db="EMBL/GenBank/DDBJ databases">
        <authorList>
            <consortium name="Plant Systems Biology data submission"/>
        </authorList>
    </citation>
    <scope>NUCLEOTIDE SEQUENCE</scope>
    <source>
        <strain evidence="6">D6</strain>
    </source>
</reference>
<keyword evidence="6" id="KW-0503">Monooxygenase</keyword>
<keyword evidence="1" id="KW-1015">Disulfide bond</keyword>
<gene>
    <name evidence="6" type="ORF">SEMRO_888_G216500.1</name>
</gene>
<dbReference type="EMBL" id="CAICTM010000886">
    <property type="protein sequence ID" value="CAB9517883.1"/>
    <property type="molecule type" value="Genomic_DNA"/>
</dbReference>
<dbReference type="PROSITE" id="PS50836">
    <property type="entry name" value="DOMON"/>
    <property type="match status" value="1"/>
</dbReference>
<evidence type="ECO:0000313" key="7">
    <source>
        <dbReference type="Proteomes" id="UP001153069"/>
    </source>
</evidence>
<keyword evidence="4" id="KW-0732">Signal</keyword>
<dbReference type="InterPro" id="IPR024548">
    <property type="entry name" value="Cu2_monoox_C"/>
</dbReference>
<feature type="transmembrane region" description="Helical" evidence="3">
    <location>
        <begin position="593"/>
        <end position="614"/>
    </location>
</feature>
<keyword evidence="7" id="KW-1185">Reference proteome</keyword>
<dbReference type="PANTHER" id="PTHR10157:SF23">
    <property type="entry name" value="MOXD1 HOMOLOG 1"/>
    <property type="match status" value="1"/>
</dbReference>
<dbReference type="InterPro" id="IPR014784">
    <property type="entry name" value="Cu2_ascorb_mOase-like_C"/>
</dbReference>
<feature type="compositionally biased region" description="Acidic residues" evidence="2">
    <location>
        <begin position="861"/>
        <end position="874"/>
    </location>
</feature>
<proteinExistence type="predicted"/>
<feature type="transmembrane region" description="Helical" evidence="3">
    <location>
        <begin position="758"/>
        <end position="787"/>
    </location>
</feature>
<dbReference type="CDD" id="cd09631">
    <property type="entry name" value="DOMON_DOH"/>
    <property type="match status" value="1"/>
</dbReference>
<keyword evidence="3" id="KW-0472">Membrane</keyword>
<dbReference type="SUPFAM" id="SSF49742">
    <property type="entry name" value="PHM/PNGase F"/>
    <property type="match status" value="2"/>
</dbReference>
<accession>A0A9N8HJU9</accession>
<dbReference type="InterPro" id="IPR008977">
    <property type="entry name" value="PHM/PNGase_F_dom_sf"/>
</dbReference>
<evidence type="ECO:0000256" key="2">
    <source>
        <dbReference type="SAM" id="MobiDB-lite"/>
    </source>
</evidence>
<feature type="transmembrane region" description="Helical" evidence="3">
    <location>
        <begin position="807"/>
        <end position="831"/>
    </location>
</feature>
<evidence type="ECO:0000313" key="6">
    <source>
        <dbReference type="EMBL" id="CAB9517883.1"/>
    </source>
</evidence>
<dbReference type="InterPro" id="IPR036939">
    <property type="entry name" value="Cu2_ascorb_mOase_N_sf"/>
</dbReference>
<protein>
    <submittedName>
        <fullName evidence="6">DBH-like monooxygenase protein</fullName>
    </submittedName>
</protein>
<dbReference type="Gene3D" id="2.60.120.310">
    <property type="entry name" value="Copper type II, ascorbate-dependent monooxygenase, N-terminal domain"/>
    <property type="match status" value="1"/>
</dbReference>
<feature type="region of interest" description="Disordered" evidence="2">
    <location>
        <begin position="848"/>
        <end position="895"/>
    </location>
</feature>
<dbReference type="AlphaFoldDB" id="A0A9N8HJU9"/>
<feature type="signal peptide" evidence="4">
    <location>
        <begin position="1"/>
        <end position="18"/>
    </location>
</feature>
<evidence type="ECO:0000256" key="4">
    <source>
        <dbReference type="SAM" id="SignalP"/>
    </source>
</evidence>
<dbReference type="OrthoDB" id="129121at2759"/>
<dbReference type="Pfam" id="PF03712">
    <property type="entry name" value="Cu2_monoox_C"/>
    <property type="match status" value="1"/>
</dbReference>
<dbReference type="PANTHER" id="PTHR10157">
    <property type="entry name" value="DOPAMINE BETA HYDROXYLASE RELATED"/>
    <property type="match status" value="1"/>
</dbReference>
<comment type="caution">
    <text evidence="6">The sequence shown here is derived from an EMBL/GenBank/DDBJ whole genome shotgun (WGS) entry which is preliminary data.</text>
</comment>
<sequence length="895" mass="99227">MKFQTILFPLLWFATANAYGSFPAMERSIEIDGNGCSDIKWTVDKEAMTLRIAFKSAIDTEWVGLGISEFGTMKGTDIMLVKMIDNGADEPSFVAEDLISTDFVKPRKDILQNVELIHAELDEDGRIHALVERPLDSCDYDDIAVEPFQQSIICASGYLDDNNEILYHGPAVRSATTVNFMIDEDLFYGTIGFSNHSNEEIGKTLLDEQGIVTLWETGSGGQDHVAIDVQLPKITLPQDKVTSFACVAFRLPPEIPVRVIAAETVWGDGKIHANTGERPSYIHHQTLYQCEGDADHHSVVEGQAFDCEFKMPDCPMALGIARSPRIKGPPGLHLTLEPGFYVLQVHYENAARATIVDDRAGLRLWAEPPALPTWTNPSRFVTLEAYLDTIHVPADQNQEEIEVHYQISGEASRAVLPPDGVQVFMNLLHMHDRGVCGHLQLIRDGVHVQDIINTISFDKNSQQPNFRMWKYLPGDTLVMTCVYKPQKDVDTYGGKAASAEMCNALLGMTPPVPGFVRALGVVTPADQPFGKSQIAGGNSFAYDRSETATHAPTYKETKDFKHLVDHHMKFCELAARDALLTPPIRITDPGVNIALFQILVLAFIAIVSSQWKAIKNMACERTKRNTVCYVLELVYSTVVLPFLLADYMTLITNEQSVDTVDAELYIPTRTIGVGLIFLYLAELFYKQGIRSDLILHHVVAILMAMLCYVAGIETFSVKVATKLGATLCLMAGTEQPMYFALLLKNLGYATDWWWPKLCYFAAIFNAITKAALITLFAYMLAVSYRGIDVSWEIGTWSFSSWMQAPSWINANVVTAILSVLLVLLTLAQVFLGRVLFALASKYSHMVQGKGKVPSTTCTPSEAEETASSEIEIEEPTNKHGSSSCESDLWPDDISV</sequence>
<dbReference type="GO" id="GO:0004500">
    <property type="term" value="F:dopamine beta-monooxygenase activity"/>
    <property type="evidence" value="ECO:0007669"/>
    <property type="project" value="InterPro"/>
</dbReference>
<dbReference type="InterPro" id="IPR005018">
    <property type="entry name" value="DOMON_domain"/>
</dbReference>
<dbReference type="InterPro" id="IPR000945">
    <property type="entry name" value="DBH-like"/>
</dbReference>
<feature type="transmembrane region" description="Helical" evidence="3">
    <location>
        <begin position="693"/>
        <end position="711"/>
    </location>
</feature>
<dbReference type="InterPro" id="IPR045266">
    <property type="entry name" value="DOH_DOMON"/>
</dbReference>
<name>A0A9N8HJU9_9STRA</name>
<feature type="transmembrane region" description="Helical" evidence="3">
    <location>
        <begin position="664"/>
        <end position="681"/>
    </location>
</feature>